<evidence type="ECO:0000313" key="1">
    <source>
        <dbReference type="EMBL" id="AWY01214.1"/>
    </source>
</evidence>
<accession>A0A2Z4PW28</accession>
<name>A0A2Z4PW28_9GAMM</name>
<evidence type="ECO:0008006" key="3">
    <source>
        <dbReference type="Google" id="ProtNLM"/>
    </source>
</evidence>
<proteinExistence type="predicted"/>
<sequence>MDAAYCSIDLHEHSRELGHVPLIDHNPRGGEKEEFEPADAVRYRERSGAERANGRLKDEFGGRHIWVRGATKVMSHLMFGILVLSVDQLLRLRQ</sequence>
<gene>
    <name evidence="1" type="ORF">A8139_15530</name>
</gene>
<organism evidence="1 2">
    <name type="scientific">Marinomonas primoryensis</name>
    <dbReference type="NCBI Taxonomy" id="178399"/>
    <lineage>
        <taxon>Bacteria</taxon>
        <taxon>Pseudomonadati</taxon>
        <taxon>Pseudomonadota</taxon>
        <taxon>Gammaproteobacteria</taxon>
        <taxon>Oceanospirillales</taxon>
        <taxon>Oceanospirillaceae</taxon>
        <taxon>Marinomonas</taxon>
    </lineage>
</organism>
<protein>
    <recommendedName>
        <fullName evidence="3">Transposase DDE domain-containing protein</fullName>
    </recommendedName>
</protein>
<reference evidence="1 2" key="1">
    <citation type="submission" date="2016-06" db="EMBL/GenBank/DDBJ databases">
        <title>The sequenced genome of the ice-adhering bacterium Marinomonas primoryensis, from Antarctica.</title>
        <authorList>
            <person name="Graham L."/>
            <person name="Vance T.D.R."/>
            <person name="Davies P.L."/>
        </authorList>
    </citation>
    <scope>NUCLEOTIDE SEQUENCE [LARGE SCALE GENOMIC DNA]</scope>
    <source>
        <strain evidence="1 2">AceL</strain>
    </source>
</reference>
<dbReference type="AlphaFoldDB" id="A0A2Z4PW28"/>
<evidence type="ECO:0000313" key="2">
    <source>
        <dbReference type="Proteomes" id="UP000249898"/>
    </source>
</evidence>
<dbReference type="Proteomes" id="UP000249898">
    <property type="component" value="Chromosome"/>
</dbReference>
<dbReference type="EMBL" id="CP016181">
    <property type="protein sequence ID" value="AWY01214.1"/>
    <property type="molecule type" value="Genomic_DNA"/>
</dbReference>